<dbReference type="AlphaFoldDB" id="A0A5E4MG05"/>
<evidence type="ECO:0000313" key="2">
    <source>
        <dbReference type="EMBL" id="VVC28227.1"/>
    </source>
</evidence>
<reference evidence="2 3" key="1">
    <citation type="submission" date="2019-08" db="EMBL/GenBank/DDBJ databases">
        <authorList>
            <person name="Alioto T."/>
            <person name="Alioto T."/>
            <person name="Gomez Garrido J."/>
        </authorList>
    </citation>
    <scope>NUCLEOTIDE SEQUENCE [LARGE SCALE GENOMIC DNA]</scope>
</reference>
<accession>A0A5E4MG05</accession>
<dbReference type="Proteomes" id="UP000325440">
    <property type="component" value="Unassembled WGS sequence"/>
</dbReference>
<feature type="region of interest" description="Disordered" evidence="1">
    <location>
        <begin position="114"/>
        <end position="150"/>
    </location>
</feature>
<name>A0A5E4MG05_9HEMI</name>
<feature type="compositionally biased region" description="Basic and acidic residues" evidence="1">
    <location>
        <begin position="33"/>
        <end position="44"/>
    </location>
</feature>
<proteinExistence type="predicted"/>
<keyword evidence="3" id="KW-1185">Reference proteome</keyword>
<organism evidence="2 3">
    <name type="scientific">Cinara cedri</name>
    <dbReference type="NCBI Taxonomy" id="506608"/>
    <lineage>
        <taxon>Eukaryota</taxon>
        <taxon>Metazoa</taxon>
        <taxon>Ecdysozoa</taxon>
        <taxon>Arthropoda</taxon>
        <taxon>Hexapoda</taxon>
        <taxon>Insecta</taxon>
        <taxon>Pterygota</taxon>
        <taxon>Neoptera</taxon>
        <taxon>Paraneoptera</taxon>
        <taxon>Hemiptera</taxon>
        <taxon>Sternorrhyncha</taxon>
        <taxon>Aphidomorpha</taxon>
        <taxon>Aphidoidea</taxon>
        <taxon>Aphididae</taxon>
        <taxon>Lachninae</taxon>
        <taxon>Cinara</taxon>
    </lineage>
</organism>
<dbReference type="EMBL" id="CABPRJ010000478">
    <property type="protein sequence ID" value="VVC28227.1"/>
    <property type="molecule type" value="Genomic_DNA"/>
</dbReference>
<feature type="compositionally biased region" description="Polar residues" evidence="1">
    <location>
        <begin position="7"/>
        <end position="30"/>
    </location>
</feature>
<evidence type="ECO:0000313" key="3">
    <source>
        <dbReference type="Proteomes" id="UP000325440"/>
    </source>
</evidence>
<protein>
    <submittedName>
        <fullName evidence="2">Uncharacterized protein</fullName>
    </submittedName>
</protein>
<evidence type="ECO:0000256" key="1">
    <source>
        <dbReference type="SAM" id="MobiDB-lite"/>
    </source>
</evidence>
<gene>
    <name evidence="2" type="ORF">CINCED_3A021401</name>
</gene>
<feature type="compositionally biased region" description="Basic residues" evidence="1">
    <location>
        <begin position="141"/>
        <end position="150"/>
    </location>
</feature>
<feature type="region of interest" description="Disordered" evidence="1">
    <location>
        <begin position="1"/>
        <end position="44"/>
    </location>
</feature>
<sequence>MSRARTPKTTQVRGYSAQPRRNTLGQSRQTGPARERTGGRRDGSYRWTRTHRECVWPDWTASADPDATCAVLSPGTTGSVLVRPRPFRRGVARKFAAARESRVRFAVVNIVRPNPFYAPSDRNASQRVQADPFKNGDGRRTPSRQRPRHR</sequence>